<gene>
    <name evidence="1" type="ORF">MTR67_047759</name>
</gene>
<evidence type="ECO:0000313" key="2">
    <source>
        <dbReference type="Proteomes" id="UP001234989"/>
    </source>
</evidence>
<sequence>MPNKITHLLHSWEKAGGAADKDRWRIVPTCIWWTIWKERNSRCFESKNCDLQMIKLNSIRLFCFWCKKIYLRGH</sequence>
<evidence type="ECO:0000313" key="1">
    <source>
        <dbReference type="EMBL" id="WMV54374.1"/>
    </source>
</evidence>
<proteinExistence type="predicted"/>
<dbReference type="EMBL" id="CP133622">
    <property type="protein sequence ID" value="WMV54374.1"/>
    <property type="molecule type" value="Genomic_DNA"/>
</dbReference>
<reference evidence="1" key="1">
    <citation type="submission" date="2023-08" db="EMBL/GenBank/DDBJ databases">
        <title>A de novo genome assembly of Solanum verrucosum Schlechtendal, a Mexican diploid species geographically isolated from the other diploid A-genome species in potato relatives.</title>
        <authorList>
            <person name="Hosaka K."/>
        </authorList>
    </citation>
    <scope>NUCLEOTIDE SEQUENCE</scope>
    <source>
        <tissue evidence="1">Young leaves</tissue>
    </source>
</reference>
<organism evidence="1 2">
    <name type="scientific">Solanum verrucosum</name>
    <dbReference type="NCBI Taxonomy" id="315347"/>
    <lineage>
        <taxon>Eukaryota</taxon>
        <taxon>Viridiplantae</taxon>
        <taxon>Streptophyta</taxon>
        <taxon>Embryophyta</taxon>
        <taxon>Tracheophyta</taxon>
        <taxon>Spermatophyta</taxon>
        <taxon>Magnoliopsida</taxon>
        <taxon>eudicotyledons</taxon>
        <taxon>Gunneridae</taxon>
        <taxon>Pentapetalae</taxon>
        <taxon>asterids</taxon>
        <taxon>lamiids</taxon>
        <taxon>Solanales</taxon>
        <taxon>Solanaceae</taxon>
        <taxon>Solanoideae</taxon>
        <taxon>Solaneae</taxon>
        <taxon>Solanum</taxon>
    </lineage>
</organism>
<name>A0AAF0UZL9_SOLVR</name>
<dbReference type="Proteomes" id="UP001234989">
    <property type="component" value="Chromosome 11"/>
</dbReference>
<protein>
    <submittedName>
        <fullName evidence="1">Uncharacterized protein</fullName>
    </submittedName>
</protein>
<accession>A0AAF0UZL9</accession>
<keyword evidence="2" id="KW-1185">Reference proteome</keyword>
<dbReference type="AlphaFoldDB" id="A0AAF0UZL9"/>